<accession>A0A8K0K9V4</accession>
<gene>
    <name evidence="2" type="ORF">J437_LFUL010901</name>
</gene>
<dbReference type="Proteomes" id="UP000792457">
    <property type="component" value="Unassembled WGS sequence"/>
</dbReference>
<proteinExistence type="predicted"/>
<dbReference type="AlphaFoldDB" id="A0A8K0K9V4"/>
<comment type="caution">
    <text evidence="2">The sequence shown here is derived from an EMBL/GenBank/DDBJ whole genome shotgun (WGS) entry which is preliminary data.</text>
</comment>
<dbReference type="EMBL" id="KZ308543">
    <property type="protein sequence ID" value="KAG8231204.1"/>
    <property type="molecule type" value="Genomic_DNA"/>
</dbReference>
<organism evidence="2 3">
    <name type="scientific">Ladona fulva</name>
    <name type="common">Scarce chaser dragonfly</name>
    <name type="synonym">Libellula fulva</name>
    <dbReference type="NCBI Taxonomy" id="123851"/>
    <lineage>
        <taxon>Eukaryota</taxon>
        <taxon>Metazoa</taxon>
        <taxon>Ecdysozoa</taxon>
        <taxon>Arthropoda</taxon>
        <taxon>Hexapoda</taxon>
        <taxon>Insecta</taxon>
        <taxon>Pterygota</taxon>
        <taxon>Palaeoptera</taxon>
        <taxon>Odonata</taxon>
        <taxon>Epiprocta</taxon>
        <taxon>Anisoptera</taxon>
        <taxon>Libelluloidea</taxon>
        <taxon>Libellulidae</taxon>
        <taxon>Ladona</taxon>
    </lineage>
</organism>
<evidence type="ECO:0000313" key="3">
    <source>
        <dbReference type="Proteomes" id="UP000792457"/>
    </source>
</evidence>
<evidence type="ECO:0000313" key="2">
    <source>
        <dbReference type="EMBL" id="KAG8231204.1"/>
    </source>
</evidence>
<feature type="region of interest" description="Disordered" evidence="1">
    <location>
        <begin position="22"/>
        <end position="56"/>
    </location>
</feature>
<reference evidence="2" key="2">
    <citation type="submission" date="2017-10" db="EMBL/GenBank/DDBJ databases">
        <title>Ladona fulva Genome sequencing and assembly.</title>
        <authorList>
            <person name="Murali S."/>
            <person name="Richards S."/>
            <person name="Bandaranaike D."/>
            <person name="Bellair M."/>
            <person name="Blankenburg K."/>
            <person name="Chao H."/>
            <person name="Dinh H."/>
            <person name="Doddapaneni H."/>
            <person name="Dugan-Rocha S."/>
            <person name="Elkadiri S."/>
            <person name="Gnanaolivu R."/>
            <person name="Hernandez B."/>
            <person name="Skinner E."/>
            <person name="Javaid M."/>
            <person name="Lee S."/>
            <person name="Li M."/>
            <person name="Ming W."/>
            <person name="Munidasa M."/>
            <person name="Muniz J."/>
            <person name="Nguyen L."/>
            <person name="Hughes D."/>
            <person name="Osuji N."/>
            <person name="Pu L.-L."/>
            <person name="Puazo M."/>
            <person name="Qu C."/>
            <person name="Quiroz J."/>
            <person name="Raj R."/>
            <person name="Weissenberger G."/>
            <person name="Xin Y."/>
            <person name="Zou X."/>
            <person name="Han Y."/>
            <person name="Worley K."/>
            <person name="Muzny D."/>
            <person name="Gibbs R."/>
        </authorList>
    </citation>
    <scope>NUCLEOTIDE SEQUENCE</scope>
    <source>
        <strain evidence="2">Sampled in the wild</strain>
    </source>
</reference>
<sequence length="117" mass="13447">MDDTSQGHKRIRALREPLCFPAADKKFHRKGPGRPSQQQRKRSFRGNRYTKEQEQEYASTSAKKLKGTSDFNLCASFSSWWVVPGYPCWIGEPQVKKSFLASFPFATHCPFCPCLKD</sequence>
<name>A0A8K0K9V4_LADFU</name>
<evidence type="ECO:0000256" key="1">
    <source>
        <dbReference type="SAM" id="MobiDB-lite"/>
    </source>
</evidence>
<protein>
    <submittedName>
        <fullName evidence="2">Uncharacterized protein</fullName>
    </submittedName>
</protein>
<reference evidence="2" key="1">
    <citation type="submission" date="2013-04" db="EMBL/GenBank/DDBJ databases">
        <authorList>
            <person name="Qu J."/>
            <person name="Murali S.C."/>
            <person name="Bandaranaike D."/>
            <person name="Bellair M."/>
            <person name="Blankenburg K."/>
            <person name="Chao H."/>
            <person name="Dinh H."/>
            <person name="Doddapaneni H."/>
            <person name="Downs B."/>
            <person name="Dugan-Rocha S."/>
            <person name="Elkadiri S."/>
            <person name="Gnanaolivu R.D."/>
            <person name="Hernandez B."/>
            <person name="Javaid M."/>
            <person name="Jayaseelan J.C."/>
            <person name="Lee S."/>
            <person name="Li M."/>
            <person name="Ming W."/>
            <person name="Munidasa M."/>
            <person name="Muniz J."/>
            <person name="Nguyen L."/>
            <person name="Ongeri F."/>
            <person name="Osuji N."/>
            <person name="Pu L.-L."/>
            <person name="Puazo M."/>
            <person name="Qu C."/>
            <person name="Quiroz J."/>
            <person name="Raj R."/>
            <person name="Weissenberger G."/>
            <person name="Xin Y."/>
            <person name="Zou X."/>
            <person name="Han Y."/>
            <person name="Richards S."/>
            <person name="Worley K."/>
            <person name="Muzny D."/>
            <person name="Gibbs R."/>
        </authorList>
    </citation>
    <scope>NUCLEOTIDE SEQUENCE</scope>
    <source>
        <strain evidence="2">Sampled in the wild</strain>
    </source>
</reference>
<keyword evidence="3" id="KW-1185">Reference proteome</keyword>